<feature type="domain" description="HTH marR-type" evidence="1">
    <location>
        <begin position="15"/>
        <end position="151"/>
    </location>
</feature>
<dbReference type="SMART" id="SM00347">
    <property type="entry name" value="HTH_MARR"/>
    <property type="match status" value="1"/>
</dbReference>
<dbReference type="RefSeq" id="WP_068200969.1">
    <property type="nucleotide sequence ID" value="NZ_CP014209.1"/>
</dbReference>
<sequence length="159" mass="17939">MDNPRRRRPVPTHDELAAWRAYIETSEIVRARIEARLHEESGLSGGDYRVLLALSEADGRAMRSSALAAHIEWERSRLSGHLGRMERRGLVRREPCAEDARGSRVVLTDSGHRAFHASTLPHLRAIKEVFVDALTPEQLDQLRDAAAAVRRHLRLDDGP</sequence>
<reference evidence="2 3" key="1">
    <citation type="submission" date="2016-01" db="EMBL/GenBank/DDBJ databases">
        <title>Complete genome sequence of a soil Actinobacterium, Isoptericola dokdonensis DS-3.</title>
        <authorList>
            <person name="Kwon S.-K."/>
            <person name="Kim J.F."/>
        </authorList>
    </citation>
    <scope>NUCLEOTIDE SEQUENCE [LARGE SCALE GENOMIC DNA]</scope>
    <source>
        <strain evidence="2 3">DS-3</strain>
    </source>
</reference>
<protein>
    <submittedName>
        <fullName evidence="2">MarR family protein</fullName>
    </submittedName>
</protein>
<dbReference type="Pfam" id="PF12802">
    <property type="entry name" value="MarR_2"/>
    <property type="match status" value="1"/>
</dbReference>
<dbReference type="PANTHER" id="PTHR33164:SF99">
    <property type="entry name" value="MARR FAMILY REGULATORY PROTEIN"/>
    <property type="match status" value="1"/>
</dbReference>
<dbReference type="InterPro" id="IPR039422">
    <property type="entry name" value="MarR/SlyA-like"/>
</dbReference>
<dbReference type="InterPro" id="IPR036388">
    <property type="entry name" value="WH-like_DNA-bd_sf"/>
</dbReference>
<dbReference type="STRING" id="1300344.I598_0484"/>
<accession>A0A161IF79</accession>
<dbReference type="Gene3D" id="1.10.10.10">
    <property type="entry name" value="Winged helix-like DNA-binding domain superfamily/Winged helix DNA-binding domain"/>
    <property type="match status" value="1"/>
</dbReference>
<name>A0A161IF79_9MICO</name>
<dbReference type="OrthoDB" id="8635520at2"/>
<proteinExistence type="predicted"/>
<dbReference type="EMBL" id="CP014209">
    <property type="protein sequence ID" value="ANC30064.1"/>
    <property type="molecule type" value="Genomic_DNA"/>
</dbReference>
<keyword evidence="3" id="KW-1185">Reference proteome</keyword>
<gene>
    <name evidence="2" type="ORF">I598_0484</name>
</gene>
<evidence type="ECO:0000313" key="3">
    <source>
        <dbReference type="Proteomes" id="UP000076794"/>
    </source>
</evidence>
<dbReference type="GO" id="GO:0006950">
    <property type="term" value="P:response to stress"/>
    <property type="evidence" value="ECO:0007669"/>
    <property type="project" value="TreeGrafter"/>
</dbReference>
<dbReference type="Proteomes" id="UP000076794">
    <property type="component" value="Chromosome"/>
</dbReference>
<dbReference type="InterPro" id="IPR036390">
    <property type="entry name" value="WH_DNA-bd_sf"/>
</dbReference>
<dbReference type="PROSITE" id="PS50995">
    <property type="entry name" value="HTH_MARR_2"/>
    <property type="match status" value="1"/>
</dbReference>
<organism evidence="2 3">
    <name type="scientific">Isoptericola dokdonensis DS-3</name>
    <dbReference type="NCBI Taxonomy" id="1300344"/>
    <lineage>
        <taxon>Bacteria</taxon>
        <taxon>Bacillati</taxon>
        <taxon>Actinomycetota</taxon>
        <taxon>Actinomycetes</taxon>
        <taxon>Micrococcales</taxon>
        <taxon>Promicromonosporaceae</taxon>
        <taxon>Isoptericola</taxon>
    </lineage>
</organism>
<dbReference type="InterPro" id="IPR000835">
    <property type="entry name" value="HTH_MarR-typ"/>
</dbReference>
<dbReference type="AlphaFoldDB" id="A0A161IF79"/>
<dbReference type="GO" id="GO:0003700">
    <property type="term" value="F:DNA-binding transcription factor activity"/>
    <property type="evidence" value="ECO:0007669"/>
    <property type="project" value="InterPro"/>
</dbReference>
<evidence type="ECO:0000259" key="1">
    <source>
        <dbReference type="PROSITE" id="PS50995"/>
    </source>
</evidence>
<dbReference type="SUPFAM" id="SSF46785">
    <property type="entry name" value="Winged helix' DNA-binding domain"/>
    <property type="match status" value="1"/>
</dbReference>
<evidence type="ECO:0000313" key="2">
    <source>
        <dbReference type="EMBL" id="ANC30064.1"/>
    </source>
</evidence>
<dbReference type="KEGG" id="ido:I598_0484"/>
<dbReference type="PATRIC" id="fig|1300344.3.peg.484"/>
<dbReference type="PANTHER" id="PTHR33164">
    <property type="entry name" value="TRANSCRIPTIONAL REGULATOR, MARR FAMILY"/>
    <property type="match status" value="1"/>
</dbReference>